<organism evidence="5 6">
    <name type="scientific">Glaciecola petra</name>
    <dbReference type="NCBI Taxonomy" id="3075602"/>
    <lineage>
        <taxon>Bacteria</taxon>
        <taxon>Pseudomonadati</taxon>
        <taxon>Pseudomonadota</taxon>
        <taxon>Gammaproteobacteria</taxon>
        <taxon>Alteromonadales</taxon>
        <taxon>Alteromonadaceae</taxon>
        <taxon>Glaciecola</taxon>
    </lineage>
</organism>
<keyword evidence="5" id="KW-0560">Oxidoreductase</keyword>
<dbReference type="InterPro" id="IPR024188">
    <property type="entry name" value="GltB"/>
</dbReference>
<feature type="transmembrane region" description="Helical" evidence="3">
    <location>
        <begin position="12"/>
        <end position="42"/>
    </location>
</feature>
<feature type="domain" description="Glutamate synthase" evidence="4">
    <location>
        <begin position="152"/>
        <end position="470"/>
    </location>
</feature>
<comment type="caution">
    <text evidence="5">The sequence shown here is derived from an EMBL/GenBank/DDBJ whole genome shotgun (WGS) entry which is preliminary data.</text>
</comment>
<gene>
    <name evidence="5" type="ORF">RM552_08935</name>
</gene>
<dbReference type="Proteomes" id="UP001253545">
    <property type="component" value="Unassembled WGS sequence"/>
</dbReference>
<dbReference type="InterPro" id="IPR027283">
    <property type="entry name" value="YerD"/>
</dbReference>
<dbReference type="CDD" id="cd02808">
    <property type="entry name" value="GltS_FMN"/>
    <property type="match status" value="1"/>
</dbReference>
<name>A0ABU2ZQQ7_9ALTE</name>
<accession>A0ABU2ZQQ7</accession>
<dbReference type="InterPro" id="IPR002932">
    <property type="entry name" value="Glu_synthdom"/>
</dbReference>
<dbReference type="PANTHER" id="PTHR43819:SF1">
    <property type="entry name" value="ARCHAEAL-TYPE GLUTAMATE SYNTHASE [NADPH]"/>
    <property type="match status" value="1"/>
</dbReference>
<evidence type="ECO:0000259" key="4">
    <source>
        <dbReference type="Pfam" id="PF01645"/>
    </source>
</evidence>
<dbReference type="PIRSF" id="PIRSF006429">
    <property type="entry name" value="GOGAT_lg_2"/>
    <property type="match status" value="1"/>
</dbReference>
<dbReference type="Gene3D" id="3.20.20.70">
    <property type="entry name" value="Aldolase class I"/>
    <property type="match status" value="1"/>
</dbReference>
<protein>
    <submittedName>
        <fullName evidence="5">FMN-binding glutamate synthase family protein</fullName>
        <ecNumber evidence="5">1.4.-.-</ecNumber>
    </submittedName>
</protein>
<reference evidence="5 6" key="1">
    <citation type="submission" date="2023-09" db="EMBL/GenBank/DDBJ databases">
        <authorList>
            <person name="Rey-Velasco X."/>
        </authorList>
    </citation>
    <scope>NUCLEOTIDE SEQUENCE [LARGE SCALE GENOMIC DNA]</scope>
    <source>
        <strain evidence="5 6">P117</strain>
    </source>
</reference>
<evidence type="ECO:0000313" key="6">
    <source>
        <dbReference type="Proteomes" id="UP001253545"/>
    </source>
</evidence>
<dbReference type="EMBL" id="JAVRHX010000002">
    <property type="protein sequence ID" value="MDT0594963.1"/>
    <property type="molecule type" value="Genomic_DNA"/>
</dbReference>
<dbReference type="RefSeq" id="WP_311368482.1">
    <property type="nucleotide sequence ID" value="NZ_JAVRHX010000002.1"/>
</dbReference>
<sequence>MRTKIFKWLIGVNVGVVILGFLFTPLMWLLIVSLPLLLIALYDSQQEKHAILRNFPLVGRARWIIEDIRPFIQQYIIEPDTGGAPISRMFRSIAYQRAKNSRDTIPFGTQIDTYKTGYEWIGHSLSALSISEMEELPRVHIGGKHCSQPYSASILNISAMSFGSLSKPALLALNKGASDGGFYHNTGEGGVSPYHLEHSAAVVWQIGTGYFGCRNDEGSFDADKFASQAKHDNIKMIEIKLSQGAKPGHGGILPANKNTIEIAEIRGVEPGTQVDSPPAHSAFDSPIGLIKFVQQLRELSGGKPIGFKLAIGRRSEFMAICKAMVELGITPDFVTVDGGEGGTGAAPLEYSNSIGSPLREALAFVDDCLVGFGLRDEVKVIASGKIISGFHLVKNLALGADICNSARGMMLALGCVQSLSCNTNECPTGVATQNPELSKGLVAKDKAVRVKQFQHKTVQATLDIVSSAGLKAPCNLNRTHIFRRVSQEQVKRYDEIFPHMEIGGFLTDKVPSKYEIDFAEADASTFTPKNTLSNINEEVKTLC</sequence>
<dbReference type="PIRSF" id="PIRSF500060">
    <property type="entry name" value="UCP500060"/>
    <property type="match status" value="1"/>
</dbReference>
<evidence type="ECO:0000256" key="1">
    <source>
        <dbReference type="ARBA" id="ARBA00009716"/>
    </source>
</evidence>
<keyword evidence="3" id="KW-0472">Membrane</keyword>
<keyword evidence="6" id="KW-1185">Reference proteome</keyword>
<dbReference type="InterPro" id="IPR013785">
    <property type="entry name" value="Aldolase_TIM"/>
</dbReference>
<proteinExistence type="inferred from homology"/>
<dbReference type="PANTHER" id="PTHR43819">
    <property type="entry name" value="ARCHAEAL-TYPE GLUTAMATE SYNTHASE [NADPH]"/>
    <property type="match status" value="1"/>
</dbReference>
<dbReference type="Pfam" id="PF01645">
    <property type="entry name" value="Glu_synthase"/>
    <property type="match status" value="1"/>
</dbReference>
<keyword evidence="3" id="KW-0812">Transmembrane</keyword>
<keyword evidence="3" id="KW-1133">Transmembrane helix</keyword>
<evidence type="ECO:0000256" key="3">
    <source>
        <dbReference type="SAM" id="Phobius"/>
    </source>
</evidence>
<evidence type="ECO:0000256" key="2">
    <source>
        <dbReference type="PIRNR" id="PIRNR006429"/>
    </source>
</evidence>
<dbReference type="EC" id="1.4.-.-" evidence="5"/>
<comment type="similarity">
    <text evidence="1 2">Belongs to the glutamate synthase family.</text>
</comment>
<dbReference type="SUPFAM" id="SSF51395">
    <property type="entry name" value="FMN-linked oxidoreductases"/>
    <property type="match status" value="1"/>
</dbReference>
<dbReference type="GO" id="GO:0016491">
    <property type="term" value="F:oxidoreductase activity"/>
    <property type="evidence" value="ECO:0007669"/>
    <property type="project" value="UniProtKB-KW"/>
</dbReference>
<evidence type="ECO:0000313" key="5">
    <source>
        <dbReference type="EMBL" id="MDT0594963.1"/>
    </source>
</evidence>